<evidence type="ECO:0000256" key="5">
    <source>
        <dbReference type="ARBA" id="ARBA00023040"/>
    </source>
</evidence>
<dbReference type="SMART" id="SM01381">
    <property type="entry name" value="7TM_GPCR_Srsx"/>
    <property type="match status" value="1"/>
</dbReference>
<feature type="transmembrane region" description="Helical" evidence="10">
    <location>
        <begin position="284"/>
        <end position="308"/>
    </location>
</feature>
<feature type="domain" description="G-protein coupled receptors family 1 profile" evidence="11">
    <location>
        <begin position="1"/>
        <end position="305"/>
    </location>
</feature>
<keyword evidence="6 10" id="KW-0472">Membrane</keyword>
<dbReference type="PANTHER" id="PTHR24235:SF27">
    <property type="entry name" value="NEUROPEPTIDE RECEPTOR NPR-1"/>
    <property type="match status" value="1"/>
</dbReference>
<comment type="subcellular location">
    <subcellularLocation>
        <location evidence="1">Membrane</location>
        <topology evidence="1">Multi-pass membrane protein</topology>
    </subcellularLocation>
</comment>
<evidence type="ECO:0000313" key="12">
    <source>
        <dbReference type="EMBL" id="CAJ0565886.1"/>
    </source>
</evidence>
<dbReference type="GO" id="GO:0005886">
    <property type="term" value="C:plasma membrane"/>
    <property type="evidence" value="ECO:0007669"/>
    <property type="project" value="TreeGrafter"/>
</dbReference>
<dbReference type="PRINTS" id="PR00237">
    <property type="entry name" value="GPCRRHODOPSN"/>
</dbReference>
<dbReference type="PANTHER" id="PTHR24235">
    <property type="entry name" value="NEUROPEPTIDE Y RECEPTOR"/>
    <property type="match status" value="1"/>
</dbReference>
<proteinExistence type="inferred from homology"/>
<dbReference type="Gene3D" id="1.20.1070.10">
    <property type="entry name" value="Rhodopsin 7-helix transmembrane proteins"/>
    <property type="match status" value="1"/>
</dbReference>
<evidence type="ECO:0000256" key="4">
    <source>
        <dbReference type="ARBA" id="ARBA00022989"/>
    </source>
</evidence>
<dbReference type="PROSITE" id="PS00237">
    <property type="entry name" value="G_PROTEIN_RECEP_F1_1"/>
    <property type="match status" value="1"/>
</dbReference>
<reference evidence="12" key="1">
    <citation type="submission" date="2023-06" db="EMBL/GenBank/DDBJ databases">
        <authorList>
            <person name="Delattre M."/>
        </authorList>
    </citation>
    <scope>NUCLEOTIDE SEQUENCE</scope>
    <source>
        <strain evidence="12">AF72</strain>
    </source>
</reference>
<dbReference type="GO" id="GO:0042923">
    <property type="term" value="F:neuropeptide binding"/>
    <property type="evidence" value="ECO:0007669"/>
    <property type="project" value="TreeGrafter"/>
</dbReference>
<name>A0AA36FXK7_9BILA</name>
<dbReference type="AlphaFoldDB" id="A0AA36FXK7"/>
<comment type="similarity">
    <text evidence="2 9">Belongs to the G-protein coupled receptor 1 family.</text>
</comment>
<keyword evidence="5 9" id="KW-0297">G-protein coupled receptor</keyword>
<keyword evidence="8 9" id="KW-0807">Transducer</keyword>
<sequence length="340" mass="38554">MTTDVEEELPEGVCAHFIDVWVDPSTHPFIVALCIVIYSFVFVLGFTGNMGLIIATFRYRSLQTQWYFGELLCMICGGLQAMGVFIGTFSLCAIAVDRYFRLCGSPGNTLSKLHAVRITAILWVFSTVCTAPYVYHMELIDYKGVCGKFCSEKWSSHNAKLVYTIFVLIIQFVVPFLIMTICYHSIFSFLRRRAANRLTSIGQQANLLYVLAATAGGDSQQHKEQLTHLIDQKKRVLAQKRRVTVILVSMVLIFGITSLPHNIVSLLLEHDRNFLTFDSIDYQYIAALATHFLAMLSCVANPFLYAFLNPEFRELIVTGLRWGPYAVVRRTWQPTQTTIL</sequence>
<dbReference type="Pfam" id="PF00001">
    <property type="entry name" value="7tm_1"/>
    <property type="match status" value="1"/>
</dbReference>
<evidence type="ECO:0000256" key="1">
    <source>
        <dbReference type="ARBA" id="ARBA00004141"/>
    </source>
</evidence>
<protein>
    <recommendedName>
        <fullName evidence="11">G-protein coupled receptors family 1 profile domain-containing protein</fullName>
    </recommendedName>
</protein>
<evidence type="ECO:0000256" key="8">
    <source>
        <dbReference type="ARBA" id="ARBA00023224"/>
    </source>
</evidence>
<dbReference type="PRINTS" id="PR01012">
    <property type="entry name" value="NRPEPTIDEYR"/>
</dbReference>
<dbReference type="EMBL" id="CATQJA010001123">
    <property type="protein sequence ID" value="CAJ0565886.1"/>
    <property type="molecule type" value="Genomic_DNA"/>
</dbReference>
<evidence type="ECO:0000256" key="6">
    <source>
        <dbReference type="ARBA" id="ARBA00023136"/>
    </source>
</evidence>
<keyword evidence="4 10" id="KW-1133">Transmembrane helix</keyword>
<evidence type="ECO:0000256" key="9">
    <source>
        <dbReference type="RuleBase" id="RU000688"/>
    </source>
</evidence>
<dbReference type="InterPro" id="IPR000611">
    <property type="entry name" value="NPY_rcpt"/>
</dbReference>
<dbReference type="InterPro" id="IPR000276">
    <property type="entry name" value="GPCR_Rhodpsn"/>
</dbReference>
<feature type="transmembrane region" description="Helical" evidence="10">
    <location>
        <begin position="243"/>
        <end position="264"/>
    </location>
</feature>
<dbReference type="Proteomes" id="UP001177023">
    <property type="component" value="Unassembled WGS sequence"/>
</dbReference>
<accession>A0AA36FXK7</accession>
<comment type="caution">
    <text evidence="12">The sequence shown here is derived from an EMBL/GenBank/DDBJ whole genome shotgun (WGS) entry which is preliminary data.</text>
</comment>
<evidence type="ECO:0000256" key="2">
    <source>
        <dbReference type="ARBA" id="ARBA00010663"/>
    </source>
</evidence>
<keyword evidence="7 9" id="KW-0675">Receptor</keyword>
<organism evidence="12 13">
    <name type="scientific">Mesorhabditis spiculigera</name>
    <dbReference type="NCBI Taxonomy" id="96644"/>
    <lineage>
        <taxon>Eukaryota</taxon>
        <taxon>Metazoa</taxon>
        <taxon>Ecdysozoa</taxon>
        <taxon>Nematoda</taxon>
        <taxon>Chromadorea</taxon>
        <taxon>Rhabditida</taxon>
        <taxon>Rhabditina</taxon>
        <taxon>Rhabditomorpha</taxon>
        <taxon>Rhabditoidea</taxon>
        <taxon>Rhabditidae</taxon>
        <taxon>Mesorhabditinae</taxon>
        <taxon>Mesorhabditis</taxon>
    </lineage>
</organism>
<dbReference type="InterPro" id="IPR017452">
    <property type="entry name" value="GPCR_Rhodpsn_7TM"/>
</dbReference>
<evidence type="ECO:0000256" key="7">
    <source>
        <dbReference type="ARBA" id="ARBA00023170"/>
    </source>
</evidence>
<feature type="non-terminal residue" evidence="12">
    <location>
        <position position="1"/>
    </location>
</feature>
<feature type="transmembrane region" description="Helical" evidence="10">
    <location>
        <begin position="29"/>
        <end position="59"/>
    </location>
</feature>
<evidence type="ECO:0000259" key="11">
    <source>
        <dbReference type="PROSITE" id="PS50262"/>
    </source>
</evidence>
<dbReference type="GO" id="GO:0004983">
    <property type="term" value="F:neuropeptide Y receptor activity"/>
    <property type="evidence" value="ECO:0007669"/>
    <property type="project" value="InterPro"/>
</dbReference>
<dbReference type="SUPFAM" id="SSF81321">
    <property type="entry name" value="Family A G protein-coupled receptor-like"/>
    <property type="match status" value="1"/>
</dbReference>
<dbReference type="GO" id="GO:0043005">
    <property type="term" value="C:neuron projection"/>
    <property type="evidence" value="ECO:0007669"/>
    <property type="project" value="TreeGrafter"/>
</dbReference>
<dbReference type="PROSITE" id="PS50262">
    <property type="entry name" value="G_PROTEIN_RECEP_F1_2"/>
    <property type="match status" value="1"/>
</dbReference>
<keyword evidence="3 9" id="KW-0812">Transmembrane</keyword>
<keyword evidence="13" id="KW-1185">Reference proteome</keyword>
<evidence type="ECO:0000313" key="13">
    <source>
        <dbReference type="Proteomes" id="UP001177023"/>
    </source>
</evidence>
<evidence type="ECO:0000256" key="10">
    <source>
        <dbReference type="SAM" id="Phobius"/>
    </source>
</evidence>
<gene>
    <name evidence="12" type="ORF">MSPICULIGERA_LOCUS4512</name>
</gene>
<feature type="transmembrane region" description="Helical" evidence="10">
    <location>
        <begin position="161"/>
        <end position="183"/>
    </location>
</feature>
<evidence type="ECO:0000256" key="3">
    <source>
        <dbReference type="ARBA" id="ARBA00022692"/>
    </source>
</evidence>
<feature type="transmembrane region" description="Helical" evidence="10">
    <location>
        <begin position="71"/>
        <end position="96"/>
    </location>
</feature>